<organism evidence="1 2">
    <name type="scientific">Trichomonas vaginalis (strain ATCC PRA-98 / G3)</name>
    <dbReference type="NCBI Taxonomy" id="412133"/>
    <lineage>
        <taxon>Eukaryota</taxon>
        <taxon>Metamonada</taxon>
        <taxon>Parabasalia</taxon>
        <taxon>Trichomonadida</taxon>
        <taxon>Trichomonadidae</taxon>
        <taxon>Trichomonas</taxon>
    </lineage>
</organism>
<evidence type="ECO:0000313" key="1">
    <source>
        <dbReference type="EMBL" id="EAY05202.1"/>
    </source>
</evidence>
<dbReference type="KEGG" id="tva:75639310"/>
<dbReference type="VEuPathDB" id="TrichDB:TVAG_473810"/>
<dbReference type="RefSeq" id="XP_001317425.1">
    <property type="nucleotide sequence ID" value="XM_001317390.1"/>
</dbReference>
<dbReference type="EMBL" id="DS113454">
    <property type="protein sequence ID" value="EAY05202.1"/>
    <property type="molecule type" value="Genomic_DNA"/>
</dbReference>
<dbReference type="VEuPathDB" id="TrichDB:TVAGG3_0091260"/>
<reference evidence="1" key="2">
    <citation type="journal article" date="2007" name="Science">
        <title>Draft genome sequence of the sexually transmitted pathogen Trichomonas vaginalis.</title>
        <authorList>
            <person name="Carlton J.M."/>
            <person name="Hirt R.P."/>
            <person name="Silva J.C."/>
            <person name="Delcher A.L."/>
            <person name="Schatz M."/>
            <person name="Zhao Q."/>
            <person name="Wortman J.R."/>
            <person name="Bidwell S.L."/>
            <person name="Alsmark U.C.M."/>
            <person name="Besteiro S."/>
            <person name="Sicheritz-Ponten T."/>
            <person name="Noel C.J."/>
            <person name="Dacks J.B."/>
            <person name="Foster P.G."/>
            <person name="Simillion C."/>
            <person name="Van de Peer Y."/>
            <person name="Miranda-Saavedra D."/>
            <person name="Barton G.J."/>
            <person name="Westrop G.D."/>
            <person name="Mueller S."/>
            <person name="Dessi D."/>
            <person name="Fiori P.L."/>
            <person name="Ren Q."/>
            <person name="Paulsen I."/>
            <person name="Zhang H."/>
            <person name="Bastida-Corcuera F.D."/>
            <person name="Simoes-Barbosa A."/>
            <person name="Brown M.T."/>
            <person name="Hayes R.D."/>
            <person name="Mukherjee M."/>
            <person name="Okumura C.Y."/>
            <person name="Schneider R."/>
            <person name="Smith A.J."/>
            <person name="Vanacova S."/>
            <person name="Villalvazo M."/>
            <person name="Haas B.J."/>
            <person name="Pertea M."/>
            <person name="Feldblyum T.V."/>
            <person name="Utterback T.R."/>
            <person name="Shu C.L."/>
            <person name="Osoegawa K."/>
            <person name="de Jong P.J."/>
            <person name="Hrdy I."/>
            <person name="Horvathova L."/>
            <person name="Zubacova Z."/>
            <person name="Dolezal P."/>
            <person name="Malik S.B."/>
            <person name="Logsdon J.M. Jr."/>
            <person name="Henze K."/>
            <person name="Gupta A."/>
            <person name="Wang C.C."/>
            <person name="Dunne R.L."/>
            <person name="Upcroft J.A."/>
            <person name="Upcroft P."/>
            <person name="White O."/>
            <person name="Salzberg S.L."/>
            <person name="Tang P."/>
            <person name="Chiu C.-H."/>
            <person name="Lee Y.-S."/>
            <person name="Embley T.M."/>
            <person name="Coombs G.H."/>
            <person name="Mottram J.C."/>
            <person name="Tachezy J."/>
            <person name="Fraser-Liggett C.M."/>
            <person name="Johnson P.J."/>
        </authorList>
    </citation>
    <scope>NUCLEOTIDE SEQUENCE [LARGE SCALE GENOMIC DNA]</scope>
    <source>
        <strain evidence="1">G3</strain>
    </source>
</reference>
<protein>
    <submittedName>
        <fullName evidence="1">Uncharacterized protein</fullName>
    </submittedName>
</protein>
<evidence type="ECO:0000313" key="2">
    <source>
        <dbReference type="Proteomes" id="UP000001542"/>
    </source>
</evidence>
<dbReference type="SMR" id="A2EQ27"/>
<dbReference type="AlphaFoldDB" id="A2EQ27"/>
<accession>A2EQ27</accession>
<name>A2EQ27_TRIV3</name>
<dbReference type="InParanoid" id="A2EQ27"/>
<proteinExistence type="predicted"/>
<dbReference type="Proteomes" id="UP000001542">
    <property type="component" value="Unassembled WGS sequence"/>
</dbReference>
<sequence>MSVRYTYDQLIDSYFRSINNRMSKFSAEKCIEFVKQNKPNYNEEQFMKKLAIKLLELDDLIQDYDSTDLDDEEEEKSK</sequence>
<reference evidence="1" key="1">
    <citation type="submission" date="2006-10" db="EMBL/GenBank/DDBJ databases">
        <authorList>
            <person name="Amadeo P."/>
            <person name="Zhao Q."/>
            <person name="Wortman J."/>
            <person name="Fraser-Liggett C."/>
            <person name="Carlton J."/>
        </authorList>
    </citation>
    <scope>NUCLEOTIDE SEQUENCE</scope>
    <source>
        <strain evidence="1">G3</strain>
    </source>
</reference>
<keyword evidence="2" id="KW-1185">Reference proteome</keyword>
<gene>
    <name evidence="1" type="ORF">TVAG_473810</name>
</gene>